<dbReference type="PANTHER" id="PTHR42678:SF11">
    <property type="entry name" value="AMIDASE FAMILY PROTEIN"/>
    <property type="match status" value="1"/>
</dbReference>
<dbReference type="AlphaFoldDB" id="A0A438NGZ5"/>
<dbReference type="PANTHER" id="PTHR42678">
    <property type="entry name" value="AMIDASE"/>
    <property type="match status" value="1"/>
</dbReference>
<evidence type="ECO:0000256" key="1">
    <source>
        <dbReference type="SAM" id="MobiDB-lite"/>
    </source>
</evidence>
<evidence type="ECO:0000313" key="3">
    <source>
        <dbReference type="EMBL" id="RVX74993.1"/>
    </source>
</evidence>
<dbReference type="OrthoDB" id="566138at2759"/>
<dbReference type="InterPro" id="IPR023631">
    <property type="entry name" value="Amidase_dom"/>
</dbReference>
<gene>
    <name evidence="3" type="ORF">B0A52_01270</name>
</gene>
<feature type="domain" description="Amidase" evidence="2">
    <location>
        <begin position="30"/>
        <end position="334"/>
    </location>
</feature>
<accession>A0A438NGZ5</accession>
<name>A0A438NGZ5_EXOME</name>
<sequence length="687" mass="74346">MVNLDELSIVETSIADLLSALSSGEITSVELVARYLHRIATYDWNGISLNSVPLLNPKVFDEAAASDERRASGQAARPLEGIPFTVKDNFAVAGMTAAAGSPAFVNLKPQNDAFVVERLRAAGAVLLGRTNMPPMAAGGMQRGVYGRAESPYNMDYLTAAFSSGSSNGCGTSTAASFAAFGLGSETVSSGRSPASNNGLVAYTPSRGLISCRGLWPLYATCDVVVPFARCMDDLFRILDVVVAVDSSVEGDFWRYQDAVKLPLICSVRPSPLQMQSPLQGKRIGVPSMFIAADDQGPKAHRLRPSIAELWKQAKSDLETLGACVVATGFPALTNYEGNTSADMPTNVDGCPPEWFSIERKELLALTWERFLHWADDPNFPTLGSVNGHLIFPKPSGYVPDRFMDPRMHLPYPEIVRMVQEGRLEELVSDVTMKKASVALEAQRKRDFEDWMDQQGLDLVVFPANSDVGRADLETDEESARQALGSGVRFSHGNRIIRHLGIPSISICMGVMDDIQMPVNLTFIGKAYQDQQLLAYAHAYEAYSRRRSAPTLTPPLSSDSLHVDKAAAGPLGPNVTSTGHGGRLKVTAVERCEGENGGVALHIAGSIQPALQRCTIEIYIDGNRVDEGHLWVDSEGSWQTIIPSLPTRTQANCSEGPYNNPTSQQMVVVIAMPEGARPCADLVLLDRD</sequence>
<dbReference type="VEuPathDB" id="FungiDB:PV10_00416"/>
<protein>
    <recommendedName>
        <fullName evidence="2">Amidase domain-containing protein</fullName>
    </recommendedName>
</protein>
<evidence type="ECO:0000259" key="2">
    <source>
        <dbReference type="Pfam" id="PF01425"/>
    </source>
</evidence>
<reference evidence="3 4" key="1">
    <citation type="submission" date="2017-03" db="EMBL/GenBank/DDBJ databases">
        <title>Genomes of endolithic fungi from Antarctica.</title>
        <authorList>
            <person name="Coleine C."/>
            <person name="Masonjones S."/>
            <person name="Stajich J.E."/>
        </authorList>
    </citation>
    <scope>NUCLEOTIDE SEQUENCE [LARGE SCALE GENOMIC DNA]</scope>
    <source>
        <strain evidence="3 4">CCFEE 6314</strain>
    </source>
</reference>
<organism evidence="3 4">
    <name type="scientific">Exophiala mesophila</name>
    <name type="common">Black yeast-like fungus</name>
    <dbReference type="NCBI Taxonomy" id="212818"/>
    <lineage>
        <taxon>Eukaryota</taxon>
        <taxon>Fungi</taxon>
        <taxon>Dikarya</taxon>
        <taxon>Ascomycota</taxon>
        <taxon>Pezizomycotina</taxon>
        <taxon>Eurotiomycetes</taxon>
        <taxon>Chaetothyriomycetidae</taxon>
        <taxon>Chaetothyriales</taxon>
        <taxon>Herpotrichiellaceae</taxon>
        <taxon>Exophiala</taxon>
    </lineage>
</organism>
<dbReference type="Proteomes" id="UP000288859">
    <property type="component" value="Unassembled WGS sequence"/>
</dbReference>
<evidence type="ECO:0000313" key="4">
    <source>
        <dbReference type="Proteomes" id="UP000288859"/>
    </source>
</evidence>
<dbReference type="NCBIfam" id="NF005127">
    <property type="entry name" value="PRK06565.1"/>
    <property type="match status" value="1"/>
</dbReference>
<dbReference type="SUPFAM" id="SSF75304">
    <property type="entry name" value="Amidase signature (AS) enzymes"/>
    <property type="match status" value="1"/>
</dbReference>
<dbReference type="EMBL" id="NAJM01000003">
    <property type="protein sequence ID" value="RVX74993.1"/>
    <property type="molecule type" value="Genomic_DNA"/>
</dbReference>
<comment type="caution">
    <text evidence="3">The sequence shown here is derived from an EMBL/GenBank/DDBJ whole genome shotgun (WGS) entry which is preliminary data.</text>
</comment>
<dbReference type="Pfam" id="PF01425">
    <property type="entry name" value="Amidase"/>
    <property type="match status" value="1"/>
</dbReference>
<dbReference type="Gene3D" id="3.90.1300.10">
    <property type="entry name" value="Amidase signature (AS) domain"/>
    <property type="match status" value="1"/>
</dbReference>
<feature type="region of interest" description="Disordered" evidence="1">
    <location>
        <begin position="548"/>
        <end position="579"/>
    </location>
</feature>
<proteinExistence type="predicted"/>
<feature type="compositionally biased region" description="Polar residues" evidence="1">
    <location>
        <begin position="549"/>
        <end position="559"/>
    </location>
</feature>
<dbReference type="InterPro" id="IPR036928">
    <property type="entry name" value="AS_sf"/>
</dbReference>